<evidence type="ECO:0000256" key="1">
    <source>
        <dbReference type="ARBA" id="ARBA00022553"/>
    </source>
</evidence>
<dbReference type="GO" id="GO:0000160">
    <property type="term" value="P:phosphorelay signal transduction system"/>
    <property type="evidence" value="ECO:0007669"/>
    <property type="project" value="InterPro"/>
</dbReference>
<dbReference type="SUPFAM" id="SSF52172">
    <property type="entry name" value="CheY-like"/>
    <property type="match status" value="1"/>
</dbReference>
<dbReference type="PANTHER" id="PTHR43214:SF41">
    <property type="entry name" value="NITRATE_NITRITE RESPONSE REGULATOR PROTEIN NARP"/>
    <property type="match status" value="1"/>
</dbReference>
<dbReference type="PANTHER" id="PTHR43214">
    <property type="entry name" value="TWO-COMPONENT RESPONSE REGULATOR"/>
    <property type="match status" value="1"/>
</dbReference>
<evidence type="ECO:0000256" key="3">
    <source>
        <dbReference type="ARBA" id="ARBA00023125"/>
    </source>
</evidence>
<keyword evidence="3" id="KW-0238">DNA-binding</keyword>
<protein>
    <submittedName>
        <fullName evidence="8">Response regulator transcription factor</fullName>
    </submittedName>
</protein>
<proteinExistence type="predicted"/>
<feature type="modified residue" description="4-aspartylphosphate" evidence="5">
    <location>
        <position position="55"/>
    </location>
</feature>
<feature type="domain" description="HTH luxR-type" evidence="6">
    <location>
        <begin position="144"/>
        <end position="209"/>
    </location>
</feature>
<dbReference type="PROSITE" id="PS00622">
    <property type="entry name" value="HTH_LUXR_1"/>
    <property type="match status" value="1"/>
</dbReference>
<dbReference type="InterPro" id="IPR058245">
    <property type="entry name" value="NreC/VraR/RcsB-like_REC"/>
</dbReference>
<keyword evidence="1 5" id="KW-0597">Phosphoprotein</keyword>
<keyword evidence="2" id="KW-0805">Transcription regulation</keyword>
<feature type="domain" description="Response regulatory" evidence="7">
    <location>
        <begin position="4"/>
        <end position="120"/>
    </location>
</feature>
<dbReference type="SUPFAM" id="SSF46894">
    <property type="entry name" value="C-terminal effector domain of the bipartite response regulators"/>
    <property type="match status" value="1"/>
</dbReference>
<comment type="caution">
    <text evidence="8">The sequence shown here is derived from an EMBL/GenBank/DDBJ whole genome shotgun (WGS) entry which is preliminary data.</text>
</comment>
<keyword evidence="4" id="KW-0804">Transcription</keyword>
<dbReference type="GO" id="GO:0003677">
    <property type="term" value="F:DNA binding"/>
    <property type="evidence" value="ECO:0007669"/>
    <property type="project" value="UniProtKB-KW"/>
</dbReference>
<name>A0A8J6NAQ0_9BACT</name>
<dbReference type="Proteomes" id="UP000599024">
    <property type="component" value="Unassembled WGS sequence"/>
</dbReference>
<dbReference type="Gene3D" id="3.40.50.2300">
    <property type="match status" value="1"/>
</dbReference>
<dbReference type="InterPro" id="IPR016032">
    <property type="entry name" value="Sig_transdc_resp-reg_C-effctor"/>
</dbReference>
<dbReference type="AlphaFoldDB" id="A0A8J6NAQ0"/>
<dbReference type="EMBL" id="JACNLK010000032">
    <property type="protein sequence ID" value="MBC8208271.1"/>
    <property type="molecule type" value="Genomic_DNA"/>
</dbReference>
<evidence type="ECO:0000256" key="4">
    <source>
        <dbReference type="ARBA" id="ARBA00023163"/>
    </source>
</evidence>
<dbReference type="InterPro" id="IPR000792">
    <property type="entry name" value="Tscrpt_reg_LuxR_C"/>
</dbReference>
<gene>
    <name evidence="8" type="ORF">H8E79_03765</name>
</gene>
<dbReference type="Pfam" id="PF00196">
    <property type="entry name" value="GerE"/>
    <property type="match status" value="1"/>
</dbReference>
<evidence type="ECO:0000256" key="5">
    <source>
        <dbReference type="PROSITE-ProRule" id="PRU00169"/>
    </source>
</evidence>
<evidence type="ECO:0000313" key="9">
    <source>
        <dbReference type="Proteomes" id="UP000599024"/>
    </source>
</evidence>
<dbReference type="PROSITE" id="PS50110">
    <property type="entry name" value="RESPONSE_REGULATORY"/>
    <property type="match status" value="1"/>
</dbReference>
<dbReference type="GO" id="GO:0006355">
    <property type="term" value="P:regulation of DNA-templated transcription"/>
    <property type="evidence" value="ECO:0007669"/>
    <property type="project" value="InterPro"/>
</dbReference>
<dbReference type="InterPro" id="IPR011006">
    <property type="entry name" value="CheY-like_superfamily"/>
</dbReference>
<dbReference type="CDD" id="cd06170">
    <property type="entry name" value="LuxR_C_like"/>
    <property type="match status" value="1"/>
</dbReference>
<evidence type="ECO:0000259" key="7">
    <source>
        <dbReference type="PROSITE" id="PS50110"/>
    </source>
</evidence>
<organism evidence="8 9">
    <name type="scientific">Candidatus Desulfatifera sulfidica</name>
    <dbReference type="NCBI Taxonomy" id="2841691"/>
    <lineage>
        <taxon>Bacteria</taxon>
        <taxon>Pseudomonadati</taxon>
        <taxon>Thermodesulfobacteriota</taxon>
        <taxon>Desulfobulbia</taxon>
        <taxon>Desulfobulbales</taxon>
        <taxon>Desulfobulbaceae</taxon>
        <taxon>Candidatus Desulfatifera</taxon>
    </lineage>
</organism>
<dbReference type="InterPro" id="IPR039420">
    <property type="entry name" value="WalR-like"/>
</dbReference>
<dbReference type="Pfam" id="PF00072">
    <property type="entry name" value="Response_reg"/>
    <property type="match status" value="1"/>
</dbReference>
<accession>A0A8J6NAQ0</accession>
<evidence type="ECO:0000259" key="6">
    <source>
        <dbReference type="PROSITE" id="PS50043"/>
    </source>
</evidence>
<dbReference type="InterPro" id="IPR001789">
    <property type="entry name" value="Sig_transdc_resp-reg_receiver"/>
</dbReference>
<sequence length="214" mass="23934">MNISVLLCDDHTIIREGLKHLLETQPDIRVCGEAANGREAVQKTIDLEPDVLVLDIAMPEMNGLEAARQIRMARPKTRVIILSVYSTPEHICHALLTGIHGYILKESAGSELIEAIRAVSGHKTYFSKKIDMDEIRKMLRDQKDVSPLTRLSQREREVLQFVVEGLSSVAIGTKLGLSPKTVETYRSRLMNKLGLSDLPSLVKFALRHGITQLE</sequence>
<dbReference type="PRINTS" id="PR00038">
    <property type="entry name" value="HTHLUXR"/>
</dbReference>
<dbReference type="SMART" id="SM00421">
    <property type="entry name" value="HTH_LUXR"/>
    <property type="match status" value="1"/>
</dbReference>
<evidence type="ECO:0000256" key="2">
    <source>
        <dbReference type="ARBA" id="ARBA00023015"/>
    </source>
</evidence>
<dbReference type="PROSITE" id="PS50043">
    <property type="entry name" value="HTH_LUXR_2"/>
    <property type="match status" value="1"/>
</dbReference>
<dbReference type="SMART" id="SM00448">
    <property type="entry name" value="REC"/>
    <property type="match status" value="1"/>
</dbReference>
<reference evidence="8 9" key="1">
    <citation type="submission" date="2020-08" db="EMBL/GenBank/DDBJ databases">
        <title>Bridging the membrane lipid divide: bacteria of the FCB group superphylum have the potential to synthesize archaeal ether lipids.</title>
        <authorList>
            <person name="Villanueva L."/>
            <person name="Von Meijenfeldt F.A.B."/>
            <person name="Westbye A.B."/>
            <person name="Yadav S."/>
            <person name="Hopmans E.C."/>
            <person name="Dutilh B.E."/>
            <person name="Sinninghe Damste J.S."/>
        </authorList>
    </citation>
    <scope>NUCLEOTIDE SEQUENCE [LARGE SCALE GENOMIC DNA]</scope>
    <source>
        <strain evidence="8">NIOZ-UU81</strain>
    </source>
</reference>
<evidence type="ECO:0000313" key="8">
    <source>
        <dbReference type="EMBL" id="MBC8208271.1"/>
    </source>
</evidence>
<dbReference type="CDD" id="cd17535">
    <property type="entry name" value="REC_NarL-like"/>
    <property type="match status" value="1"/>
</dbReference>